<dbReference type="AlphaFoldDB" id="A0A8I0HNE4"/>
<organism evidence="2 3">
    <name type="scientific">Corynebacterium gallinarum</name>
    <dbReference type="NCBI Taxonomy" id="2762214"/>
    <lineage>
        <taxon>Bacteria</taxon>
        <taxon>Bacillati</taxon>
        <taxon>Actinomycetota</taxon>
        <taxon>Actinomycetes</taxon>
        <taxon>Mycobacteriales</taxon>
        <taxon>Corynebacteriaceae</taxon>
        <taxon>Corynebacterium</taxon>
    </lineage>
</organism>
<keyword evidence="1" id="KW-0472">Membrane</keyword>
<dbReference type="RefSeq" id="WP_191732363.1">
    <property type="nucleotide sequence ID" value="NZ_JACSPR010000001.1"/>
</dbReference>
<name>A0A8I0HNE4_9CORY</name>
<dbReference type="Proteomes" id="UP000650224">
    <property type="component" value="Unassembled WGS sequence"/>
</dbReference>
<keyword evidence="1" id="KW-0812">Transmembrane</keyword>
<reference evidence="2 3" key="1">
    <citation type="submission" date="2020-08" db="EMBL/GenBank/DDBJ databases">
        <title>A Genomic Blueprint of the Chicken Gut Microbiome.</title>
        <authorList>
            <person name="Gilroy R."/>
            <person name="Ravi A."/>
            <person name="Getino M."/>
            <person name="Pursley I."/>
            <person name="Horton D.L."/>
            <person name="Alikhan N.-F."/>
            <person name="Baker D."/>
            <person name="Gharbi K."/>
            <person name="Hall N."/>
            <person name="Watson M."/>
            <person name="Adriaenssens E.M."/>
            <person name="Foster-Nyarko E."/>
            <person name="Jarju S."/>
            <person name="Secka A."/>
            <person name="Antonio M."/>
            <person name="Oren A."/>
            <person name="Chaudhuri R."/>
            <person name="La Ragione R.M."/>
            <person name="Hildebrand F."/>
            <person name="Pallen M.J."/>
        </authorList>
    </citation>
    <scope>NUCLEOTIDE SEQUENCE [LARGE SCALE GENOMIC DNA]</scope>
    <source>
        <strain evidence="2 3">Sa1YVA5</strain>
    </source>
</reference>
<feature type="transmembrane region" description="Helical" evidence="1">
    <location>
        <begin position="106"/>
        <end position="124"/>
    </location>
</feature>
<evidence type="ECO:0000313" key="3">
    <source>
        <dbReference type="Proteomes" id="UP000650224"/>
    </source>
</evidence>
<evidence type="ECO:0000256" key="1">
    <source>
        <dbReference type="SAM" id="Phobius"/>
    </source>
</evidence>
<feature type="transmembrane region" description="Helical" evidence="1">
    <location>
        <begin position="78"/>
        <end position="100"/>
    </location>
</feature>
<comment type="caution">
    <text evidence="2">The sequence shown here is derived from an EMBL/GenBank/DDBJ whole genome shotgun (WGS) entry which is preliminary data.</text>
</comment>
<feature type="transmembrane region" description="Helical" evidence="1">
    <location>
        <begin position="38"/>
        <end position="57"/>
    </location>
</feature>
<protein>
    <submittedName>
        <fullName evidence="2">Uncharacterized protein</fullName>
    </submittedName>
</protein>
<keyword evidence="1" id="KW-1133">Transmembrane helix</keyword>
<evidence type="ECO:0000313" key="2">
    <source>
        <dbReference type="EMBL" id="MBD8029137.1"/>
    </source>
</evidence>
<gene>
    <name evidence="2" type="ORF">H9627_02130</name>
</gene>
<keyword evidence="3" id="KW-1185">Reference proteome</keyword>
<sequence length="243" mass="26382">MGEIERRAGAGPPDFWKFIPMAVLLGSGRIFLDVEPWVAVPLFILGALAAFLPFPPGNTTRDVDGWKIHTTEGDKRRALVSVAAPATVMAIDILGGDSLLGLPPEWSTMIYGVAFGSAVTYGFSRQAMLPHRRKRELIQQIVENASLDEVTTSDLEALDQPGARTLARGLLAHGAIDGTRVMARQLARVLDWSVEQVHATARPLDQRGIISRSAIMSGGDPAKVYVELTEKGVVLLRELHQGR</sequence>
<accession>A0A8I0HNE4</accession>
<dbReference type="SUPFAM" id="SSF46785">
    <property type="entry name" value="Winged helix' DNA-binding domain"/>
    <property type="match status" value="1"/>
</dbReference>
<proteinExistence type="predicted"/>
<dbReference type="EMBL" id="JACSPR010000001">
    <property type="protein sequence ID" value="MBD8029137.1"/>
    <property type="molecule type" value="Genomic_DNA"/>
</dbReference>
<dbReference type="InterPro" id="IPR036390">
    <property type="entry name" value="WH_DNA-bd_sf"/>
</dbReference>